<dbReference type="EMBL" id="JXJN01020354">
    <property type="status" value="NOT_ANNOTATED_CDS"/>
    <property type="molecule type" value="Genomic_DNA"/>
</dbReference>
<name>A0A1B0BTU0_9MUSC</name>
<dbReference type="EnsemblMetazoa" id="GPPI040347-RA">
    <property type="protein sequence ID" value="GPPI040347-PA"/>
    <property type="gene ID" value="GPPI040347"/>
</dbReference>
<organism evidence="2 3">
    <name type="scientific">Glossina palpalis gambiensis</name>
    <dbReference type="NCBI Taxonomy" id="67801"/>
    <lineage>
        <taxon>Eukaryota</taxon>
        <taxon>Metazoa</taxon>
        <taxon>Ecdysozoa</taxon>
        <taxon>Arthropoda</taxon>
        <taxon>Hexapoda</taxon>
        <taxon>Insecta</taxon>
        <taxon>Pterygota</taxon>
        <taxon>Neoptera</taxon>
        <taxon>Endopterygota</taxon>
        <taxon>Diptera</taxon>
        <taxon>Brachycera</taxon>
        <taxon>Muscomorpha</taxon>
        <taxon>Hippoboscoidea</taxon>
        <taxon>Glossinidae</taxon>
        <taxon>Glossina</taxon>
    </lineage>
</organism>
<protein>
    <submittedName>
        <fullName evidence="2">Uncharacterized protein</fullName>
    </submittedName>
</protein>
<dbReference type="VEuPathDB" id="VectorBase:GPPI040347"/>
<reference evidence="2" key="2">
    <citation type="submission" date="2020-05" db="UniProtKB">
        <authorList>
            <consortium name="EnsemblMetazoa"/>
        </authorList>
    </citation>
    <scope>IDENTIFICATION</scope>
    <source>
        <strain evidence="2">IAEA</strain>
    </source>
</reference>
<sequence length="245" mass="27432">YFIKALCITHCTLLLVKVSNSIVNLKNFRLLVSFWNMKNLPPNTIIEKCIPSLCRCTCIVVASNPSGQVVVVKSLRSLEPGGRYSLVSPCTFLIVSSICFRAVCLARLYLAIWGKSMPVLLGVIEHFRLTYESISEIPGCECMVDEGDLGSEGSRFRGTSRRQQQKWEPENTTIITKARPPKGKQLNYSDSNILRARKAGVSLSRGSKLRRNLLFLSFQKALVEIELSRKHQLNCVIKALAIAEK</sequence>
<dbReference type="AlphaFoldDB" id="A0A1B0BTU0"/>
<keyword evidence="3" id="KW-1185">Reference proteome</keyword>
<reference evidence="3" key="1">
    <citation type="submission" date="2015-01" db="EMBL/GenBank/DDBJ databases">
        <authorList>
            <person name="Aksoy S."/>
            <person name="Warren W."/>
            <person name="Wilson R.K."/>
        </authorList>
    </citation>
    <scope>NUCLEOTIDE SEQUENCE [LARGE SCALE GENOMIC DNA]</scope>
    <source>
        <strain evidence="3">IAEA</strain>
    </source>
</reference>
<proteinExistence type="predicted"/>
<feature type="chain" id="PRO_5008405162" evidence="1">
    <location>
        <begin position="22"/>
        <end position="245"/>
    </location>
</feature>
<feature type="signal peptide" evidence="1">
    <location>
        <begin position="1"/>
        <end position="21"/>
    </location>
</feature>
<evidence type="ECO:0000313" key="2">
    <source>
        <dbReference type="EnsemblMetazoa" id="GPPI040347-PA"/>
    </source>
</evidence>
<evidence type="ECO:0000313" key="3">
    <source>
        <dbReference type="Proteomes" id="UP000092460"/>
    </source>
</evidence>
<evidence type="ECO:0000256" key="1">
    <source>
        <dbReference type="SAM" id="SignalP"/>
    </source>
</evidence>
<accession>A0A1B0BTU0</accession>
<keyword evidence="1" id="KW-0732">Signal</keyword>
<dbReference type="Proteomes" id="UP000092460">
    <property type="component" value="Unassembled WGS sequence"/>
</dbReference>